<reference evidence="3" key="1">
    <citation type="submission" date="2018-04" db="EMBL/GenBank/DDBJ databases">
        <title>WGS assembly of Panicum hallii.</title>
        <authorList>
            <person name="Lovell J."/>
            <person name="Jenkins J."/>
            <person name="Lowry D."/>
            <person name="Mamidi S."/>
            <person name="Sreedasyam A."/>
            <person name="Weng X."/>
            <person name="Barry K."/>
            <person name="Bonette J."/>
            <person name="Campitelli B."/>
            <person name="Daum C."/>
            <person name="Gordon S."/>
            <person name="Gould B."/>
            <person name="Lipzen A."/>
            <person name="Macqueen A."/>
            <person name="Palacio-Mejia J."/>
            <person name="Plott C."/>
            <person name="Shakirov E."/>
            <person name="Shu S."/>
            <person name="Yoshinaga Y."/>
            <person name="Zane M."/>
            <person name="Rokhsar D."/>
            <person name="Grimwood J."/>
            <person name="Schmutz J."/>
            <person name="Juenger T."/>
        </authorList>
    </citation>
    <scope>NUCLEOTIDE SEQUENCE [LARGE SCALE GENOMIC DNA]</scope>
    <source>
        <strain evidence="3">FIL2</strain>
    </source>
</reference>
<dbReference type="AlphaFoldDB" id="A0A2T8IJH2"/>
<evidence type="ECO:0000256" key="1">
    <source>
        <dbReference type="SAM" id="MobiDB-lite"/>
    </source>
</evidence>
<dbReference type="Proteomes" id="UP000243499">
    <property type="component" value="Chromosome 5"/>
</dbReference>
<evidence type="ECO:0000313" key="3">
    <source>
        <dbReference type="EMBL" id="PVH37825.1"/>
    </source>
</evidence>
<evidence type="ECO:0000259" key="2">
    <source>
        <dbReference type="Pfam" id="PF14303"/>
    </source>
</evidence>
<organism evidence="3">
    <name type="scientific">Panicum hallii</name>
    <dbReference type="NCBI Taxonomy" id="206008"/>
    <lineage>
        <taxon>Eukaryota</taxon>
        <taxon>Viridiplantae</taxon>
        <taxon>Streptophyta</taxon>
        <taxon>Embryophyta</taxon>
        <taxon>Tracheophyta</taxon>
        <taxon>Spermatophyta</taxon>
        <taxon>Magnoliopsida</taxon>
        <taxon>Liliopsida</taxon>
        <taxon>Poales</taxon>
        <taxon>Poaceae</taxon>
        <taxon>PACMAD clade</taxon>
        <taxon>Panicoideae</taxon>
        <taxon>Panicodae</taxon>
        <taxon>Paniceae</taxon>
        <taxon>Panicinae</taxon>
        <taxon>Panicum</taxon>
        <taxon>Panicum sect. Panicum</taxon>
    </lineage>
</organism>
<dbReference type="Pfam" id="PF14303">
    <property type="entry name" value="NAM-associated"/>
    <property type="match status" value="1"/>
</dbReference>
<name>A0A2T8IJH2_9POAL</name>
<dbReference type="PANTHER" id="PTHR45125">
    <property type="entry name" value="F21J9.4-RELATED"/>
    <property type="match status" value="1"/>
</dbReference>
<sequence>MENVWQQQSDDIQYTACIDLTEGYATPEHHVPAFVERQKKGVPKRSKNFSPIEDETLCSAYLNVSKDPIIGINQSITSYWNRITDYYNENRKTPSERIKNSLQHRWSGIQKDTVRFCGFYAEIERKRESGKSEDDKVKDALQMYQGLVKSAFKFIHCWLILRYEHKWQAHLIAMSTPKDKERSETLQATKVQAVEATKDKTLPPKISRPIGRDKAKRMKPSNTASNSTAFLQVLQNMRNRSASL</sequence>
<protein>
    <recommendedName>
        <fullName evidence="2">No apical meristem-associated C-terminal domain-containing protein</fullName>
    </recommendedName>
</protein>
<dbReference type="PANTHER" id="PTHR45125:SF28">
    <property type="entry name" value="OS02G0603500 PROTEIN"/>
    <property type="match status" value="1"/>
</dbReference>
<dbReference type="InterPro" id="IPR029466">
    <property type="entry name" value="NAM-associated_C"/>
</dbReference>
<proteinExistence type="predicted"/>
<feature type="region of interest" description="Disordered" evidence="1">
    <location>
        <begin position="202"/>
        <end position="228"/>
    </location>
</feature>
<dbReference type="Gramene" id="PVH37825">
    <property type="protein sequence ID" value="PVH37825"/>
    <property type="gene ID" value="PAHAL_5G099100"/>
</dbReference>
<accession>A0A2T8IJH2</accession>
<gene>
    <name evidence="3" type="ORF">PAHAL_5G099100</name>
</gene>
<feature type="domain" description="No apical meristem-associated C-terminal" evidence="2">
    <location>
        <begin position="151"/>
        <end position="221"/>
    </location>
</feature>
<dbReference type="EMBL" id="CM008050">
    <property type="protein sequence ID" value="PVH37825.1"/>
    <property type="molecule type" value="Genomic_DNA"/>
</dbReference>